<gene>
    <name evidence="3" type="ORF">F5878DRAFT_724918</name>
</gene>
<proteinExistence type="predicted"/>
<keyword evidence="2" id="KW-0732">Signal</keyword>
<comment type="caution">
    <text evidence="3">The sequence shown here is derived from an EMBL/GenBank/DDBJ whole genome shotgun (WGS) entry which is preliminary data.</text>
</comment>
<dbReference type="EMBL" id="MU806156">
    <property type="protein sequence ID" value="KAJ3838923.1"/>
    <property type="molecule type" value="Genomic_DNA"/>
</dbReference>
<keyword evidence="4" id="KW-1185">Reference proteome</keyword>
<feature type="chain" id="PRO_5041392846" evidence="2">
    <location>
        <begin position="19"/>
        <end position="303"/>
    </location>
</feature>
<evidence type="ECO:0000256" key="2">
    <source>
        <dbReference type="SAM" id="SignalP"/>
    </source>
</evidence>
<dbReference type="Proteomes" id="UP001163846">
    <property type="component" value="Unassembled WGS sequence"/>
</dbReference>
<evidence type="ECO:0000256" key="1">
    <source>
        <dbReference type="SAM" id="MobiDB-lite"/>
    </source>
</evidence>
<feature type="compositionally biased region" description="Polar residues" evidence="1">
    <location>
        <begin position="219"/>
        <end position="236"/>
    </location>
</feature>
<feature type="region of interest" description="Disordered" evidence="1">
    <location>
        <begin position="217"/>
        <end position="245"/>
    </location>
</feature>
<evidence type="ECO:0000313" key="3">
    <source>
        <dbReference type="EMBL" id="KAJ3838923.1"/>
    </source>
</evidence>
<dbReference type="AlphaFoldDB" id="A0AA38P9S1"/>
<feature type="signal peptide" evidence="2">
    <location>
        <begin position="1"/>
        <end position="18"/>
    </location>
</feature>
<reference evidence="3" key="1">
    <citation type="submission" date="2022-08" db="EMBL/GenBank/DDBJ databases">
        <authorList>
            <consortium name="DOE Joint Genome Institute"/>
            <person name="Min B."/>
            <person name="Riley R."/>
            <person name="Sierra-Patev S."/>
            <person name="Naranjo-Ortiz M."/>
            <person name="Looney B."/>
            <person name="Konkel Z."/>
            <person name="Slot J.C."/>
            <person name="Sakamoto Y."/>
            <person name="Steenwyk J.L."/>
            <person name="Rokas A."/>
            <person name="Carro J."/>
            <person name="Camarero S."/>
            <person name="Ferreira P."/>
            <person name="Molpeceres G."/>
            <person name="Ruiz-Duenas F.J."/>
            <person name="Serrano A."/>
            <person name="Henrissat B."/>
            <person name="Drula E."/>
            <person name="Hughes K.W."/>
            <person name="Mata J.L."/>
            <person name="Ishikawa N.K."/>
            <person name="Vargas-Isla R."/>
            <person name="Ushijima S."/>
            <person name="Smith C.A."/>
            <person name="Ahrendt S."/>
            <person name="Andreopoulos W."/>
            <person name="He G."/>
            <person name="Labutti K."/>
            <person name="Lipzen A."/>
            <person name="Ng V."/>
            <person name="Sandor L."/>
            <person name="Barry K."/>
            <person name="Martinez A.T."/>
            <person name="Xiao Y."/>
            <person name="Gibbons J.G."/>
            <person name="Terashima K."/>
            <person name="Hibbett D.S."/>
            <person name="Grigoriev I.V."/>
        </authorList>
    </citation>
    <scope>NUCLEOTIDE SEQUENCE</scope>
    <source>
        <strain evidence="3">TFB9207</strain>
    </source>
</reference>
<sequence>MSLYRLLFFVTLAVRVSSTDLEADSLFSRRSIQEVGVESHSDRHGHHQSTLSARVNANANAIDVDDGPNHHHQPSSHDIELRPYGTVARPHYPVTHPSPIHPSHRVQFSDSASLPPNYESVALTGPPPYSEPTSGYVNAVGHAWPGEVHEQGSSLSPPALSRNQNQDLRRHCARLRRNHLKCKYILIASACVVATAGGLTYLVLSRLQEVASACPANGQPASSGWQCGTSTTSNPTLKRRGVSGSKKESEEQKNCYVELTEDSCDCKDAMEVVIPANGKIPKSGGDVKHTKREVLKSIYRPRM</sequence>
<evidence type="ECO:0000313" key="4">
    <source>
        <dbReference type="Proteomes" id="UP001163846"/>
    </source>
</evidence>
<protein>
    <submittedName>
        <fullName evidence="3">Uncharacterized protein</fullName>
    </submittedName>
</protein>
<name>A0AA38P9S1_9AGAR</name>
<accession>A0AA38P9S1</accession>
<organism evidence="3 4">
    <name type="scientific">Lentinula raphanica</name>
    <dbReference type="NCBI Taxonomy" id="153919"/>
    <lineage>
        <taxon>Eukaryota</taxon>
        <taxon>Fungi</taxon>
        <taxon>Dikarya</taxon>
        <taxon>Basidiomycota</taxon>
        <taxon>Agaricomycotina</taxon>
        <taxon>Agaricomycetes</taxon>
        <taxon>Agaricomycetidae</taxon>
        <taxon>Agaricales</taxon>
        <taxon>Marasmiineae</taxon>
        <taxon>Omphalotaceae</taxon>
        <taxon>Lentinula</taxon>
    </lineage>
</organism>